<keyword evidence="1" id="KW-0175">Coiled coil</keyword>
<name>A0AAU9JE96_9CILI</name>
<proteinExistence type="predicted"/>
<accession>A0AAU9JE96</accession>
<dbReference type="EMBL" id="CAJZBQ010000040">
    <property type="protein sequence ID" value="CAG9326381.1"/>
    <property type="molecule type" value="Genomic_DNA"/>
</dbReference>
<organism evidence="2 3">
    <name type="scientific">Blepharisma stoltei</name>
    <dbReference type="NCBI Taxonomy" id="1481888"/>
    <lineage>
        <taxon>Eukaryota</taxon>
        <taxon>Sar</taxon>
        <taxon>Alveolata</taxon>
        <taxon>Ciliophora</taxon>
        <taxon>Postciliodesmatophora</taxon>
        <taxon>Heterotrichea</taxon>
        <taxon>Heterotrichida</taxon>
        <taxon>Blepharismidae</taxon>
        <taxon>Blepharisma</taxon>
    </lineage>
</organism>
<reference evidence="2" key="1">
    <citation type="submission" date="2021-09" db="EMBL/GenBank/DDBJ databases">
        <authorList>
            <consortium name="AG Swart"/>
            <person name="Singh M."/>
            <person name="Singh A."/>
            <person name="Seah K."/>
            <person name="Emmerich C."/>
        </authorList>
    </citation>
    <scope>NUCLEOTIDE SEQUENCE</scope>
    <source>
        <strain evidence="2">ATCC30299</strain>
    </source>
</reference>
<keyword evidence="3" id="KW-1185">Reference proteome</keyword>
<comment type="caution">
    <text evidence="2">The sequence shown here is derived from an EMBL/GenBank/DDBJ whole genome shotgun (WGS) entry which is preliminary data.</text>
</comment>
<evidence type="ECO:0000313" key="3">
    <source>
        <dbReference type="Proteomes" id="UP001162131"/>
    </source>
</evidence>
<gene>
    <name evidence="2" type="ORF">BSTOLATCC_MIC40808</name>
</gene>
<feature type="coiled-coil region" evidence="1">
    <location>
        <begin position="4"/>
        <end position="45"/>
    </location>
</feature>
<protein>
    <submittedName>
        <fullName evidence="2">Uncharacterized protein</fullName>
    </submittedName>
</protein>
<evidence type="ECO:0000256" key="1">
    <source>
        <dbReference type="SAM" id="Coils"/>
    </source>
</evidence>
<dbReference type="Proteomes" id="UP001162131">
    <property type="component" value="Unassembled WGS sequence"/>
</dbReference>
<feature type="coiled-coil region" evidence="1">
    <location>
        <begin position="127"/>
        <end position="154"/>
    </location>
</feature>
<dbReference type="AlphaFoldDB" id="A0AAU9JE96"/>
<evidence type="ECO:0000313" key="2">
    <source>
        <dbReference type="EMBL" id="CAG9326381.1"/>
    </source>
</evidence>
<sequence>MDRAAILAQKIEFLSNQNKSLREMLAETEKETEKIANQAKEETMRFTQLLELVLPILKHVSKPKESRSIQCSIPTQTNVHEFIYLHKIGESLEKFMDKLNESYMEKAKDEALISQLDENSTKLISESAVLQSRIESLRNQKAQLESSISGLVIKKRLAESHLYSYGDYPAFLGTFDNIYK</sequence>